<dbReference type="AlphaFoldDB" id="A0A9N9EA53"/>
<feature type="compositionally biased region" description="Low complexity" evidence="1">
    <location>
        <begin position="30"/>
        <end position="47"/>
    </location>
</feature>
<keyword evidence="3" id="KW-0732">Signal</keyword>
<feature type="region of interest" description="Disordered" evidence="1">
    <location>
        <begin position="27"/>
        <end position="47"/>
    </location>
</feature>
<keyword evidence="2" id="KW-1133">Transmembrane helix</keyword>
<organism evidence="4 5">
    <name type="scientific">Paraglomus brasilianum</name>
    <dbReference type="NCBI Taxonomy" id="144538"/>
    <lineage>
        <taxon>Eukaryota</taxon>
        <taxon>Fungi</taxon>
        <taxon>Fungi incertae sedis</taxon>
        <taxon>Mucoromycota</taxon>
        <taxon>Glomeromycotina</taxon>
        <taxon>Glomeromycetes</taxon>
        <taxon>Paraglomerales</taxon>
        <taxon>Paraglomeraceae</taxon>
        <taxon>Paraglomus</taxon>
    </lineage>
</organism>
<evidence type="ECO:0000313" key="4">
    <source>
        <dbReference type="EMBL" id="CAG8669339.1"/>
    </source>
</evidence>
<reference evidence="4" key="1">
    <citation type="submission" date="2021-06" db="EMBL/GenBank/DDBJ databases">
        <authorList>
            <person name="Kallberg Y."/>
            <person name="Tangrot J."/>
            <person name="Rosling A."/>
        </authorList>
    </citation>
    <scope>NUCLEOTIDE SEQUENCE</scope>
    <source>
        <strain evidence="4">BR232B</strain>
    </source>
</reference>
<keyword evidence="5" id="KW-1185">Reference proteome</keyword>
<feature type="non-terminal residue" evidence="4">
    <location>
        <position position="1"/>
    </location>
</feature>
<dbReference type="Proteomes" id="UP000789739">
    <property type="component" value="Unassembled WGS sequence"/>
</dbReference>
<evidence type="ECO:0000256" key="3">
    <source>
        <dbReference type="SAM" id="SignalP"/>
    </source>
</evidence>
<evidence type="ECO:0000313" key="5">
    <source>
        <dbReference type="Proteomes" id="UP000789739"/>
    </source>
</evidence>
<keyword evidence="2" id="KW-0472">Membrane</keyword>
<evidence type="ECO:0000256" key="1">
    <source>
        <dbReference type="SAM" id="MobiDB-lite"/>
    </source>
</evidence>
<proteinExistence type="predicted"/>
<keyword evidence="2" id="KW-0812">Transmembrane</keyword>
<name>A0A9N9EA53_9GLOM</name>
<protein>
    <submittedName>
        <fullName evidence="4">6110_t:CDS:1</fullName>
    </submittedName>
</protein>
<feature type="chain" id="PRO_5040318606" evidence="3">
    <location>
        <begin position="21"/>
        <end position="97"/>
    </location>
</feature>
<comment type="caution">
    <text evidence="4">The sequence shown here is derived from an EMBL/GenBank/DDBJ whole genome shotgun (WGS) entry which is preliminary data.</text>
</comment>
<dbReference type="EMBL" id="CAJVPI010004662">
    <property type="protein sequence ID" value="CAG8669339.1"/>
    <property type="molecule type" value="Genomic_DNA"/>
</dbReference>
<accession>A0A9N9EA53</accession>
<feature type="transmembrane region" description="Helical" evidence="2">
    <location>
        <begin position="53"/>
        <end position="72"/>
    </location>
</feature>
<feature type="signal peptide" evidence="3">
    <location>
        <begin position="1"/>
        <end position="20"/>
    </location>
</feature>
<gene>
    <name evidence="4" type="ORF">PBRASI_LOCUS11219</name>
</gene>
<sequence length="97" mass="10403">APLAVIILFILFALAIVVLSWVPPKSEHAPPTNSTTPLTTSTTCSSSKPVNTYAVYGTSLGVLILTGVLWQFMRGRFTRDDEEGQVPGVEMGQVPDV</sequence>
<evidence type="ECO:0000256" key="2">
    <source>
        <dbReference type="SAM" id="Phobius"/>
    </source>
</evidence>